<sequence length="127" mass="14148">MIANSTLKTCEIAASHGDIEILDADFAVRQLIAERIFTAKAHGYTTCSIAHSIIDHAGVLQHCDIHANFNAPHTEIKDKYSEPVFYFVNPKDATEMDLATFFKRVAKNSVSMRRPDCIAVIKLKSII</sequence>
<dbReference type="Proteomes" id="UP000094893">
    <property type="component" value="Unassembled WGS sequence"/>
</dbReference>
<evidence type="ECO:0000313" key="1">
    <source>
        <dbReference type="EMBL" id="OCX71708.1"/>
    </source>
</evidence>
<name>A0A1C2I6V9_ACITH</name>
<comment type="caution">
    <text evidence="1">The sequence shown here is derived from an EMBL/GenBank/DDBJ whole genome shotgun (WGS) entry which is preliminary data.</text>
</comment>
<evidence type="ECO:0000313" key="2">
    <source>
        <dbReference type="Proteomes" id="UP000094893"/>
    </source>
</evidence>
<proteinExistence type="predicted"/>
<protein>
    <submittedName>
        <fullName evidence="1">Uncharacterized protein</fullName>
    </submittedName>
</protein>
<dbReference type="RefSeq" id="WP_024892738.1">
    <property type="nucleotide sequence ID" value="NZ_LWRZ01000336.1"/>
</dbReference>
<dbReference type="AlphaFoldDB" id="A0A1C2I6V9"/>
<dbReference type="EMBL" id="LWSA01000160">
    <property type="protein sequence ID" value="OCX71708.1"/>
    <property type="molecule type" value="Genomic_DNA"/>
</dbReference>
<accession>A0A1C2I6V9</accession>
<gene>
    <name evidence="1" type="ORF">A6P07_11550</name>
</gene>
<reference evidence="1 2" key="1">
    <citation type="journal article" date="2016" name="Int. J. Mol. Sci.">
        <title>Comparative genomics of the extreme acidophile Acidithiobacillus thiooxidans reveals intraspecific divergence and niche adaptation.</title>
        <authorList>
            <person name="Zhang X."/>
            <person name="Feng X."/>
            <person name="Tao J."/>
            <person name="Ma L."/>
            <person name="Xiao Y."/>
            <person name="Liang Y."/>
            <person name="Liu X."/>
            <person name="Yin H."/>
        </authorList>
    </citation>
    <scope>NUCLEOTIDE SEQUENCE [LARGE SCALE GENOMIC DNA]</scope>
    <source>
        <strain evidence="1 2">A02</strain>
    </source>
</reference>
<organism evidence="1 2">
    <name type="scientific">Acidithiobacillus thiooxidans</name>
    <name type="common">Thiobacillus thiooxidans</name>
    <dbReference type="NCBI Taxonomy" id="930"/>
    <lineage>
        <taxon>Bacteria</taxon>
        <taxon>Pseudomonadati</taxon>
        <taxon>Pseudomonadota</taxon>
        <taxon>Acidithiobacillia</taxon>
        <taxon>Acidithiobacillales</taxon>
        <taxon>Acidithiobacillaceae</taxon>
        <taxon>Acidithiobacillus</taxon>
    </lineage>
</organism>